<reference evidence="3 4" key="2">
    <citation type="journal article" date="2018" name="Plant J.">
        <title>The Physcomitrella patens chromosome-scale assembly reveals moss genome structure and evolution.</title>
        <authorList>
            <person name="Lang D."/>
            <person name="Ullrich K.K."/>
            <person name="Murat F."/>
            <person name="Fuchs J."/>
            <person name="Jenkins J."/>
            <person name="Haas F.B."/>
            <person name="Piednoel M."/>
            <person name="Gundlach H."/>
            <person name="Van Bel M."/>
            <person name="Meyberg R."/>
            <person name="Vives C."/>
            <person name="Morata J."/>
            <person name="Symeonidi A."/>
            <person name="Hiss M."/>
            <person name="Muchero W."/>
            <person name="Kamisugi Y."/>
            <person name="Saleh O."/>
            <person name="Blanc G."/>
            <person name="Decker E.L."/>
            <person name="van Gessel N."/>
            <person name="Grimwood J."/>
            <person name="Hayes R.D."/>
            <person name="Graham S.W."/>
            <person name="Gunter L.E."/>
            <person name="McDaniel S.F."/>
            <person name="Hoernstein S.N.W."/>
            <person name="Larsson A."/>
            <person name="Li F.W."/>
            <person name="Perroud P.F."/>
            <person name="Phillips J."/>
            <person name="Ranjan P."/>
            <person name="Rokshar D.S."/>
            <person name="Rothfels C.J."/>
            <person name="Schneider L."/>
            <person name="Shu S."/>
            <person name="Stevenson D.W."/>
            <person name="Thummler F."/>
            <person name="Tillich M."/>
            <person name="Villarreal Aguilar J.C."/>
            <person name="Widiez T."/>
            <person name="Wong G.K."/>
            <person name="Wymore A."/>
            <person name="Zhang Y."/>
            <person name="Zimmer A.D."/>
            <person name="Quatrano R.S."/>
            <person name="Mayer K.F.X."/>
            <person name="Goodstein D."/>
            <person name="Casacuberta J.M."/>
            <person name="Vandepoele K."/>
            <person name="Reski R."/>
            <person name="Cuming A.C."/>
            <person name="Tuskan G.A."/>
            <person name="Maumus F."/>
            <person name="Salse J."/>
            <person name="Schmutz J."/>
            <person name="Rensing S.A."/>
        </authorList>
    </citation>
    <scope>NUCLEOTIDE SEQUENCE [LARGE SCALE GENOMIC DNA]</scope>
    <source>
        <strain evidence="3 4">cv. Gransden 2004</strain>
    </source>
</reference>
<protein>
    <submittedName>
        <fullName evidence="3">Uncharacterized protein</fullName>
    </submittedName>
</protein>
<dbReference type="EMBL" id="ABEU02000003">
    <property type="status" value="NOT_ANNOTATED_CDS"/>
    <property type="molecule type" value="Genomic_DNA"/>
</dbReference>
<gene>
    <name evidence="3" type="primary">LOC112279586</name>
</gene>
<dbReference type="InterPro" id="IPR003676">
    <property type="entry name" value="SAUR_fam"/>
</dbReference>
<evidence type="ECO:0000256" key="1">
    <source>
        <dbReference type="ARBA" id="ARBA00006974"/>
    </source>
</evidence>
<dbReference type="GeneID" id="112279586"/>
<dbReference type="AlphaFoldDB" id="A0A7I4FLV4"/>
<dbReference type="EnsemblPlants" id="Pp3c3_16570V3.3">
    <property type="protein sequence ID" value="Pp3c3_16570V3.3"/>
    <property type="gene ID" value="Pp3c3_16570"/>
</dbReference>
<evidence type="ECO:0000256" key="2">
    <source>
        <dbReference type="SAM" id="MobiDB-lite"/>
    </source>
</evidence>
<dbReference type="RefSeq" id="XP_073388620.1">
    <property type="nucleotide sequence ID" value="XM_073532519.1"/>
</dbReference>
<evidence type="ECO:0000313" key="4">
    <source>
        <dbReference type="Proteomes" id="UP000006727"/>
    </source>
</evidence>
<organism evidence="3 4">
    <name type="scientific">Physcomitrium patens</name>
    <name type="common">Spreading-leaved earth moss</name>
    <name type="synonym">Physcomitrella patens</name>
    <dbReference type="NCBI Taxonomy" id="3218"/>
    <lineage>
        <taxon>Eukaryota</taxon>
        <taxon>Viridiplantae</taxon>
        <taxon>Streptophyta</taxon>
        <taxon>Embryophyta</taxon>
        <taxon>Bryophyta</taxon>
        <taxon>Bryophytina</taxon>
        <taxon>Bryopsida</taxon>
        <taxon>Funariidae</taxon>
        <taxon>Funariales</taxon>
        <taxon>Funariaceae</taxon>
        <taxon>Physcomitrium</taxon>
    </lineage>
</organism>
<reference evidence="3" key="3">
    <citation type="submission" date="2020-12" db="UniProtKB">
        <authorList>
            <consortium name="EnsemblPlants"/>
        </authorList>
    </citation>
    <scope>IDENTIFICATION</scope>
</reference>
<accession>A0A7I4FLV4</accession>
<dbReference type="PANTHER" id="PTHR31374:SF32">
    <property type="entry name" value="SAUR FAMILY PROTEIN"/>
    <property type="match status" value="1"/>
</dbReference>
<comment type="similarity">
    <text evidence="1">Belongs to the ARG7 family.</text>
</comment>
<keyword evidence="4" id="KW-1185">Reference proteome</keyword>
<name>A0A7I4FLV4_PHYPA</name>
<feature type="region of interest" description="Disordered" evidence="2">
    <location>
        <begin position="66"/>
        <end position="85"/>
    </location>
</feature>
<dbReference type="InParanoid" id="A0A7I4FLV4"/>
<dbReference type="OMA" id="FGFQQTN"/>
<dbReference type="PANTHER" id="PTHR31374">
    <property type="entry name" value="AUXIN-INDUCED PROTEIN-LIKE-RELATED"/>
    <property type="match status" value="1"/>
</dbReference>
<dbReference type="Gramene" id="Pp3c3_16570V3.3">
    <property type="protein sequence ID" value="Pp3c3_16570V3.3"/>
    <property type="gene ID" value="Pp3c3_16570"/>
</dbReference>
<dbReference type="GO" id="GO:0009733">
    <property type="term" value="P:response to auxin"/>
    <property type="evidence" value="ECO:0007669"/>
    <property type="project" value="InterPro"/>
</dbReference>
<dbReference type="Proteomes" id="UP000006727">
    <property type="component" value="Chromosome 3"/>
</dbReference>
<reference evidence="3 4" key="1">
    <citation type="journal article" date="2008" name="Science">
        <title>The Physcomitrella genome reveals evolutionary insights into the conquest of land by plants.</title>
        <authorList>
            <person name="Rensing S."/>
            <person name="Lang D."/>
            <person name="Zimmer A."/>
            <person name="Terry A."/>
            <person name="Salamov A."/>
            <person name="Shapiro H."/>
            <person name="Nishiyama T."/>
            <person name="Perroud P.-F."/>
            <person name="Lindquist E."/>
            <person name="Kamisugi Y."/>
            <person name="Tanahashi T."/>
            <person name="Sakakibara K."/>
            <person name="Fujita T."/>
            <person name="Oishi K."/>
            <person name="Shin-I T."/>
            <person name="Kuroki Y."/>
            <person name="Toyoda A."/>
            <person name="Suzuki Y."/>
            <person name="Hashimoto A."/>
            <person name="Yamaguchi K."/>
            <person name="Sugano A."/>
            <person name="Kohara Y."/>
            <person name="Fujiyama A."/>
            <person name="Anterola A."/>
            <person name="Aoki S."/>
            <person name="Ashton N."/>
            <person name="Barbazuk W.B."/>
            <person name="Barker E."/>
            <person name="Bennetzen J."/>
            <person name="Bezanilla M."/>
            <person name="Blankenship R."/>
            <person name="Cho S.H."/>
            <person name="Dutcher S."/>
            <person name="Estelle M."/>
            <person name="Fawcett J.A."/>
            <person name="Gundlach H."/>
            <person name="Hanada K."/>
            <person name="Heyl A."/>
            <person name="Hicks K.A."/>
            <person name="Hugh J."/>
            <person name="Lohr M."/>
            <person name="Mayer K."/>
            <person name="Melkozernov A."/>
            <person name="Murata T."/>
            <person name="Nelson D."/>
            <person name="Pils B."/>
            <person name="Prigge M."/>
            <person name="Reiss B."/>
            <person name="Renner T."/>
            <person name="Rombauts S."/>
            <person name="Rushton P."/>
            <person name="Sanderfoot A."/>
            <person name="Schween G."/>
            <person name="Shiu S.-H."/>
            <person name="Stueber K."/>
            <person name="Theodoulou F.L."/>
            <person name="Tu H."/>
            <person name="Van de Peer Y."/>
            <person name="Verrier P.J."/>
            <person name="Waters E."/>
            <person name="Wood A."/>
            <person name="Yang L."/>
            <person name="Cove D."/>
            <person name="Cuming A."/>
            <person name="Hasebe M."/>
            <person name="Lucas S."/>
            <person name="Mishler D.B."/>
            <person name="Reski R."/>
            <person name="Grigoriev I."/>
            <person name="Quatrano R.S."/>
            <person name="Boore J.L."/>
        </authorList>
    </citation>
    <scope>NUCLEOTIDE SEQUENCE [LARGE SCALE GENOMIC DNA]</scope>
    <source>
        <strain evidence="3 4">cv. Gransden 2004</strain>
    </source>
</reference>
<dbReference type="FunCoup" id="A0A7I4FLV4">
    <property type="interactions" value="216"/>
</dbReference>
<sequence length="171" mass="19102">MIFGVHSGARVTESLGKAASKKMQRAVRMLQSRIGNKNLPYQSLSSNESVFPRSGTSLIKPTSLSRSRLFDTESDEENPASPPSDVPEGFLAVYVGSERQRFVISAACLKHQMFKALLEKSAEEYGFQHKGGLPLACDVPYFENLLWSIKREETGFQVNYCSCFSVYSYPQ</sequence>
<evidence type="ECO:0000313" key="3">
    <source>
        <dbReference type="EnsemblPlants" id="Pp3c3_16570V3.3"/>
    </source>
</evidence>
<dbReference type="Pfam" id="PF02519">
    <property type="entry name" value="Auxin_inducible"/>
    <property type="match status" value="1"/>
</dbReference>
<proteinExistence type="inferred from homology"/>